<dbReference type="AlphaFoldDB" id="A0A9D6Z1H9"/>
<evidence type="ECO:0000313" key="2">
    <source>
        <dbReference type="EMBL" id="MBI5251098.1"/>
    </source>
</evidence>
<accession>A0A9D6Z1H9</accession>
<dbReference type="Pfam" id="PF07238">
    <property type="entry name" value="PilZ"/>
    <property type="match status" value="1"/>
</dbReference>
<dbReference type="Gene3D" id="2.40.10.220">
    <property type="entry name" value="predicted glycosyltransferase like domains"/>
    <property type="match status" value="1"/>
</dbReference>
<sequence length="186" mass="20707">MRRQKRINGSEVLADIRVGMSESELRLKYQLSEKGIDRVFRKLVSTDAISRLELCSKYPAYKSRQDCIKQRQAPRAELTVPLPLYDIGSGSLGIVRDISTTGLRVAGIEAEVGEVKTLQLPVDLFIQADPLLICAKCAWVETRGNNKRYTVAGFQITDLSEADASVLECFINFLILGGSGEWQVLQ</sequence>
<feature type="domain" description="PilZ" evidence="1">
    <location>
        <begin position="70"/>
        <end position="172"/>
    </location>
</feature>
<evidence type="ECO:0000313" key="3">
    <source>
        <dbReference type="Proteomes" id="UP000807825"/>
    </source>
</evidence>
<proteinExistence type="predicted"/>
<dbReference type="GO" id="GO:0035438">
    <property type="term" value="F:cyclic-di-GMP binding"/>
    <property type="evidence" value="ECO:0007669"/>
    <property type="project" value="InterPro"/>
</dbReference>
<protein>
    <submittedName>
        <fullName evidence="2">PilZ domain-containing protein</fullName>
    </submittedName>
</protein>
<gene>
    <name evidence="2" type="ORF">HY912_16540</name>
</gene>
<dbReference type="Proteomes" id="UP000807825">
    <property type="component" value="Unassembled WGS sequence"/>
</dbReference>
<name>A0A9D6Z1H9_9BACT</name>
<dbReference type="EMBL" id="JACRDE010000431">
    <property type="protein sequence ID" value="MBI5251098.1"/>
    <property type="molecule type" value="Genomic_DNA"/>
</dbReference>
<comment type="caution">
    <text evidence="2">The sequence shown here is derived from an EMBL/GenBank/DDBJ whole genome shotgun (WGS) entry which is preliminary data.</text>
</comment>
<evidence type="ECO:0000259" key="1">
    <source>
        <dbReference type="Pfam" id="PF07238"/>
    </source>
</evidence>
<dbReference type="InterPro" id="IPR009875">
    <property type="entry name" value="PilZ_domain"/>
</dbReference>
<organism evidence="2 3">
    <name type="scientific">Desulfomonile tiedjei</name>
    <dbReference type="NCBI Taxonomy" id="2358"/>
    <lineage>
        <taxon>Bacteria</taxon>
        <taxon>Pseudomonadati</taxon>
        <taxon>Thermodesulfobacteriota</taxon>
        <taxon>Desulfomonilia</taxon>
        <taxon>Desulfomonilales</taxon>
        <taxon>Desulfomonilaceae</taxon>
        <taxon>Desulfomonile</taxon>
    </lineage>
</organism>
<reference evidence="2" key="1">
    <citation type="submission" date="2020-07" db="EMBL/GenBank/DDBJ databases">
        <title>Huge and variable diversity of episymbiotic CPR bacteria and DPANN archaea in groundwater ecosystems.</title>
        <authorList>
            <person name="He C.Y."/>
            <person name="Keren R."/>
            <person name="Whittaker M."/>
            <person name="Farag I.F."/>
            <person name="Doudna J."/>
            <person name="Cate J.H.D."/>
            <person name="Banfield J.F."/>
        </authorList>
    </citation>
    <scope>NUCLEOTIDE SEQUENCE</scope>
    <source>
        <strain evidence="2">NC_groundwater_1664_Pr3_B-0.1um_52_9</strain>
    </source>
</reference>